<dbReference type="Pfam" id="PF16884">
    <property type="entry name" value="ADH_N_2"/>
    <property type="match status" value="1"/>
</dbReference>
<dbReference type="Gene3D" id="3.90.180.10">
    <property type="entry name" value="Medium-chain alcohol dehydrogenases, catalytic domain"/>
    <property type="match status" value="1"/>
</dbReference>
<organism evidence="3 4">
    <name type="scientific">Phascolomyces articulosus</name>
    <dbReference type="NCBI Taxonomy" id="60185"/>
    <lineage>
        <taxon>Eukaryota</taxon>
        <taxon>Fungi</taxon>
        <taxon>Fungi incertae sedis</taxon>
        <taxon>Mucoromycota</taxon>
        <taxon>Mucoromycotina</taxon>
        <taxon>Mucoromycetes</taxon>
        <taxon>Mucorales</taxon>
        <taxon>Lichtheimiaceae</taxon>
        <taxon>Phascolomyces</taxon>
    </lineage>
</organism>
<dbReference type="InterPro" id="IPR041694">
    <property type="entry name" value="ADH_N_2"/>
</dbReference>
<dbReference type="InterPro" id="IPR011032">
    <property type="entry name" value="GroES-like_sf"/>
</dbReference>
<dbReference type="InterPro" id="IPR045010">
    <property type="entry name" value="MDR_fam"/>
</dbReference>
<dbReference type="InterPro" id="IPR036291">
    <property type="entry name" value="NAD(P)-bd_dom_sf"/>
</dbReference>
<comment type="caution">
    <text evidence="3">The sequence shown here is derived from an EMBL/GenBank/DDBJ whole genome shotgun (WGS) entry which is preliminary data.</text>
</comment>
<feature type="domain" description="Enoyl reductase (ER)" evidence="2">
    <location>
        <begin position="23"/>
        <end position="350"/>
    </location>
</feature>
<dbReference type="InterPro" id="IPR020843">
    <property type="entry name" value="ER"/>
</dbReference>
<dbReference type="Pfam" id="PF00107">
    <property type="entry name" value="ADH_zinc_N"/>
    <property type="match status" value="1"/>
</dbReference>
<evidence type="ECO:0000256" key="1">
    <source>
        <dbReference type="ARBA" id="ARBA00023002"/>
    </source>
</evidence>
<keyword evidence="4" id="KW-1185">Reference proteome</keyword>
<dbReference type="SMART" id="SM00829">
    <property type="entry name" value="PKS_ER"/>
    <property type="match status" value="1"/>
</dbReference>
<dbReference type="EMBL" id="JAIXMP010000042">
    <property type="protein sequence ID" value="KAI9247495.1"/>
    <property type="molecule type" value="Genomic_DNA"/>
</dbReference>
<evidence type="ECO:0000313" key="4">
    <source>
        <dbReference type="Proteomes" id="UP001209540"/>
    </source>
</evidence>
<sequence length="355" mass="39176">MEPTPNKQVIFLKTLDIGYPVVGEHIAVQESSIDLNAPIEQDEFILKTLTISIDPFIRNPMKTPSTKKSAAPIAYYSIGSPIYGFTASRVIRSRNTKFNEGDIVTGVTYLEEYTLISPKTNPFASWLTVRNEIKESGFPLSYHLSVMGMPGFTAHAGLFEIGKPKKGETLFVSAASGAVGQLVGQIAKLQGLYTIGSAGTDEKVAYLKEIGFDAAFNYKTTPDIAEKLAELAPQGIDIYFDNVGGEILEAALESANRFARFICCGMISIYNTENQVGIRNVFQIVGKHITMEGFMVQDYGHLEGAFIKEMKQWLNEGKIKYRETIVEGFDQTAQAILDVQYGKNFGKQLVKVADF</sequence>
<dbReference type="PANTHER" id="PTHR43205">
    <property type="entry name" value="PROSTAGLANDIN REDUCTASE"/>
    <property type="match status" value="1"/>
</dbReference>
<name>A0AAD5P8B8_9FUNG</name>
<reference evidence="3" key="2">
    <citation type="submission" date="2023-02" db="EMBL/GenBank/DDBJ databases">
        <authorList>
            <consortium name="DOE Joint Genome Institute"/>
            <person name="Mondo S.J."/>
            <person name="Chang Y."/>
            <person name="Wang Y."/>
            <person name="Ahrendt S."/>
            <person name="Andreopoulos W."/>
            <person name="Barry K."/>
            <person name="Beard J."/>
            <person name="Benny G.L."/>
            <person name="Blankenship S."/>
            <person name="Bonito G."/>
            <person name="Cuomo C."/>
            <person name="Desiro A."/>
            <person name="Gervers K.A."/>
            <person name="Hundley H."/>
            <person name="Kuo A."/>
            <person name="LaButti K."/>
            <person name="Lang B.F."/>
            <person name="Lipzen A."/>
            <person name="O'Donnell K."/>
            <person name="Pangilinan J."/>
            <person name="Reynolds N."/>
            <person name="Sandor L."/>
            <person name="Smith M.W."/>
            <person name="Tsang A."/>
            <person name="Grigoriev I.V."/>
            <person name="Stajich J.E."/>
            <person name="Spatafora J.W."/>
        </authorList>
    </citation>
    <scope>NUCLEOTIDE SEQUENCE</scope>
    <source>
        <strain evidence="3">RSA 2281</strain>
    </source>
</reference>
<keyword evidence="1" id="KW-0560">Oxidoreductase</keyword>
<dbReference type="Gene3D" id="3.40.50.720">
    <property type="entry name" value="NAD(P)-binding Rossmann-like Domain"/>
    <property type="match status" value="1"/>
</dbReference>
<protein>
    <recommendedName>
        <fullName evidence="2">Enoyl reductase (ER) domain-containing protein</fullName>
    </recommendedName>
</protein>
<dbReference type="CDD" id="cd05288">
    <property type="entry name" value="PGDH"/>
    <property type="match status" value="1"/>
</dbReference>
<dbReference type="Proteomes" id="UP001209540">
    <property type="component" value="Unassembled WGS sequence"/>
</dbReference>
<evidence type="ECO:0000313" key="3">
    <source>
        <dbReference type="EMBL" id="KAI9247495.1"/>
    </source>
</evidence>
<dbReference type="SUPFAM" id="SSF51735">
    <property type="entry name" value="NAD(P)-binding Rossmann-fold domains"/>
    <property type="match status" value="1"/>
</dbReference>
<dbReference type="GO" id="GO:0016628">
    <property type="term" value="F:oxidoreductase activity, acting on the CH-CH group of donors, NAD or NADP as acceptor"/>
    <property type="evidence" value="ECO:0007669"/>
    <property type="project" value="InterPro"/>
</dbReference>
<dbReference type="InterPro" id="IPR013149">
    <property type="entry name" value="ADH-like_C"/>
</dbReference>
<dbReference type="AlphaFoldDB" id="A0AAD5P8B8"/>
<dbReference type="SUPFAM" id="SSF50129">
    <property type="entry name" value="GroES-like"/>
    <property type="match status" value="1"/>
</dbReference>
<proteinExistence type="predicted"/>
<evidence type="ECO:0000259" key="2">
    <source>
        <dbReference type="SMART" id="SM00829"/>
    </source>
</evidence>
<dbReference type="PANTHER" id="PTHR43205:SF7">
    <property type="entry name" value="PROSTAGLANDIN REDUCTASE 1"/>
    <property type="match status" value="1"/>
</dbReference>
<accession>A0AAD5P8B8</accession>
<reference evidence="3" key="1">
    <citation type="journal article" date="2022" name="IScience">
        <title>Evolution of zygomycete secretomes and the origins of terrestrial fungal ecologies.</title>
        <authorList>
            <person name="Chang Y."/>
            <person name="Wang Y."/>
            <person name="Mondo S."/>
            <person name="Ahrendt S."/>
            <person name="Andreopoulos W."/>
            <person name="Barry K."/>
            <person name="Beard J."/>
            <person name="Benny G.L."/>
            <person name="Blankenship S."/>
            <person name="Bonito G."/>
            <person name="Cuomo C."/>
            <person name="Desiro A."/>
            <person name="Gervers K.A."/>
            <person name="Hundley H."/>
            <person name="Kuo A."/>
            <person name="LaButti K."/>
            <person name="Lang B.F."/>
            <person name="Lipzen A."/>
            <person name="O'Donnell K."/>
            <person name="Pangilinan J."/>
            <person name="Reynolds N."/>
            <person name="Sandor L."/>
            <person name="Smith M.E."/>
            <person name="Tsang A."/>
            <person name="Grigoriev I.V."/>
            <person name="Stajich J.E."/>
            <person name="Spatafora J.W."/>
        </authorList>
    </citation>
    <scope>NUCLEOTIDE SEQUENCE</scope>
    <source>
        <strain evidence="3">RSA 2281</strain>
    </source>
</reference>
<dbReference type="FunFam" id="3.40.50.720:FF:000121">
    <property type="entry name" value="Prostaglandin reductase 2"/>
    <property type="match status" value="1"/>
</dbReference>
<gene>
    <name evidence="3" type="ORF">BDA99DRAFT_549008</name>
</gene>